<reference evidence="1 2" key="1">
    <citation type="journal article" date="2024" name="Plant Biotechnol. J.">
        <title>Dendrobium thyrsiflorum genome and its molecular insights into genes involved in important horticultural traits.</title>
        <authorList>
            <person name="Chen B."/>
            <person name="Wang J.Y."/>
            <person name="Zheng P.J."/>
            <person name="Li K.L."/>
            <person name="Liang Y.M."/>
            <person name="Chen X.F."/>
            <person name="Zhang C."/>
            <person name="Zhao X."/>
            <person name="He X."/>
            <person name="Zhang G.Q."/>
            <person name="Liu Z.J."/>
            <person name="Xu Q."/>
        </authorList>
    </citation>
    <scope>NUCLEOTIDE SEQUENCE [LARGE SCALE GENOMIC DNA]</scope>
    <source>
        <strain evidence="1">GZMU011</strain>
    </source>
</reference>
<organism evidence="1 2">
    <name type="scientific">Dendrobium thyrsiflorum</name>
    <name type="common">Pinecone-like raceme dendrobium</name>
    <name type="synonym">Orchid</name>
    <dbReference type="NCBI Taxonomy" id="117978"/>
    <lineage>
        <taxon>Eukaryota</taxon>
        <taxon>Viridiplantae</taxon>
        <taxon>Streptophyta</taxon>
        <taxon>Embryophyta</taxon>
        <taxon>Tracheophyta</taxon>
        <taxon>Spermatophyta</taxon>
        <taxon>Magnoliopsida</taxon>
        <taxon>Liliopsida</taxon>
        <taxon>Asparagales</taxon>
        <taxon>Orchidaceae</taxon>
        <taxon>Epidendroideae</taxon>
        <taxon>Malaxideae</taxon>
        <taxon>Dendrobiinae</taxon>
        <taxon>Dendrobium</taxon>
    </lineage>
</organism>
<keyword evidence="2" id="KW-1185">Reference proteome</keyword>
<dbReference type="EMBL" id="JANQDX010000006">
    <property type="protein sequence ID" value="KAL0922668.1"/>
    <property type="molecule type" value="Genomic_DNA"/>
</dbReference>
<evidence type="ECO:0000313" key="1">
    <source>
        <dbReference type="EMBL" id="KAL0922668.1"/>
    </source>
</evidence>
<dbReference type="Proteomes" id="UP001552299">
    <property type="component" value="Unassembled WGS sequence"/>
</dbReference>
<name>A0ABD0VCE4_DENTH</name>
<protein>
    <submittedName>
        <fullName evidence="1">Uncharacterized protein</fullName>
    </submittedName>
</protein>
<dbReference type="AlphaFoldDB" id="A0ABD0VCE4"/>
<comment type="caution">
    <text evidence="1">The sequence shown here is derived from an EMBL/GenBank/DDBJ whole genome shotgun (WGS) entry which is preliminary data.</text>
</comment>
<accession>A0ABD0VCE4</accession>
<gene>
    <name evidence="1" type="ORF">M5K25_006673</name>
</gene>
<evidence type="ECO:0000313" key="2">
    <source>
        <dbReference type="Proteomes" id="UP001552299"/>
    </source>
</evidence>
<proteinExistence type="predicted"/>
<sequence length="65" mass="7341">MPSDPVAVAGKIKTLYSQTKNSNYRFGNKISKLVEDKNPRTVRVRSGKVFLRNPHVEVPRSANFP</sequence>